<dbReference type="OrthoDB" id="1664716at2"/>
<evidence type="ECO:0000313" key="2">
    <source>
        <dbReference type="Proteomes" id="UP000029004"/>
    </source>
</evidence>
<keyword evidence="2" id="KW-1185">Reference proteome</keyword>
<dbReference type="eggNOG" id="ENOG5032YW9">
    <property type="taxonomic scope" value="Bacteria"/>
</dbReference>
<dbReference type="Proteomes" id="UP000029004">
    <property type="component" value="Unassembled WGS sequence"/>
</dbReference>
<protein>
    <submittedName>
        <fullName evidence="1">Uncharacterized protein</fullName>
    </submittedName>
</protein>
<dbReference type="RefSeq" id="WP_034528408.1">
    <property type="nucleotide sequence ID" value="NZ_JGZP01000012.1"/>
</dbReference>
<dbReference type="EMBL" id="JGZP01000012">
    <property type="protein sequence ID" value="KFI97577.1"/>
    <property type="molecule type" value="Genomic_DNA"/>
</dbReference>
<reference evidence="1 2" key="1">
    <citation type="submission" date="2014-03" db="EMBL/GenBank/DDBJ databases">
        <title>Genomics of Bifidobacteria.</title>
        <authorList>
            <person name="Ventura M."/>
            <person name="Milani C."/>
            <person name="Lugli G.A."/>
        </authorList>
    </citation>
    <scope>NUCLEOTIDE SEQUENCE [LARGE SCALE GENOMIC DNA]</scope>
    <source>
        <strain evidence="1 2">DSM 23968</strain>
    </source>
</reference>
<sequence>MLDDRSRATLQNARILFVCEGSCERVVIETLLASGKLIIDESAAIRETITDRPTTNCRAAKTIQDVFLGLDYEQPVAIIRILDSRKEQFHLSYPYSETVPVFNCYTRPEIEMLAIIKENEFGRYNKRAKNKAKPSEFCKKTLGLGNIKNESFLRRYWSDADELCRCLLEYRRLHKPERDNELTIADLLK</sequence>
<gene>
    <name evidence="1" type="ORF">BSTEL_0297</name>
</gene>
<dbReference type="AlphaFoldDB" id="A0A087DPX7"/>
<organism evidence="1 2">
    <name type="scientific">Bifidobacterium stellenboschense</name>
    <dbReference type="NCBI Taxonomy" id="762211"/>
    <lineage>
        <taxon>Bacteria</taxon>
        <taxon>Bacillati</taxon>
        <taxon>Actinomycetota</taxon>
        <taxon>Actinomycetes</taxon>
        <taxon>Bifidobacteriales</taxon>
        <taxon>Bifidobacteriaceae</taxon>
        <taxon>Bifidobacterium</taxon>
    </lineage>
</organism>
<accession>A0A087DPX7</accession>
<evidence type="ECO:0000313" key="1">
    <source>
        <dbReference type="EMBL" id="KFI97577.1"/>
    </source>
</evidence>
<proteinExistence type="predicted"/>
<name>A0A087DPX7_9BIFI</name>
<comment type="caution">
    <text evidence="1">The sequence shown here is derived from an EMBL/GenBank/DDBJ whole genome shotgun (WGS) entry which is preliminary data.</text>
</comment>
<dbReference type="STRING" id="762211.BSTEL_0297"/>